<sequence length="137" mass="15707">MFYGGAMMKTNTFWIGILALGFLSGCAQISPLARNHSNEIRNVELGSIDSNDHRAVAKHYEDVAKEMKAKLEVQQELLQKYEEHTYYYGRKGQDLEAHTLANIRHLENSIKENMNEAAIHQIMAQDQQKRDLSLLTE</sequence>
<evidence type="ECO:0000256" key="1">
    <source>
        <dbReference type="SAM" id="Coils"/>
    </source>
</evidence>
<dbReference type="EMBL" id="FOUB01000049">
    <property type="protein sequence ID" value="SFM74134.1"/>
    <property type="molecule type" value="Genomic_DNA"/>
</dbReference>
<evidence type="ECO:0000313" key="2">
    <source>
        <dbReference type="EMBL" id="SFM74134.1"/>
    </source>
</evidence>
<dbReference type="Proteomes" id="UP000183287">
    <property type="component" value="Unassembled WGS sequence"/>
</dbReference>
<protein>
    <submittedName>
        <fullName evidence="2">Uncharacterized protein</fullName>
    </submittedName>
</protein>
<evidence type="ECO:0000313" key="3">
    <source>
        <dbReference type="Proteomes" id="UP000183287"/>
    </source>
</evidence>
<proteinExistence type="predicted"/>
<gene>
    <name evidence="2" type="ORF">SAMN05421863_10498</name>
</gene>
<reference evidence="3" key="1">
    <citation type="submission" date="2016-10" db="EMBL/GenBank/DDBJ databases">
        <authorList>
            <person name="Varghese N."/>
            <person name="Submissions S."/>
        </authorList>
    </citation>
    <scope>NUCLEOTIDE SEQUENCE [LARGE SCALE GENOMIC DNA]</scope>
    <source>
        <strain evidence="3">Nm44</strain>
    </source>
</reference>
<feature type="coiled-coil region" evidence="1">
    <location>
        <begin position="57"/>
        <end position="84"/>
    </location>
</feature>
<accession>A0A1I4TBN3</accession>
<dbReference type="AlphaFoldDB" id="A0A1I4TBN3"/>
<organism evidence="2 3">
    <name type="scientific">Nitrosomonas communis</name>
    <dbReference type="NCBI Taxonomy" id="44574"/>
    <lineage>
        <taxon>Bacteria</taxon>
        <taxon>Pseudomonadati</taxon>
        <taxon>Pseudomonadota</taxon>
        <taxon>Betaproteobacteria</taxon>
        <taxon>Nitrosomonadales</taxon>
        <taxon>Nitrosomonadaceae</taxon>
        <taxon>Nitrosomonas</taxon>
    </lineage>
</organism>
<keyword evidence="1" id="KW-0175">Coiled coil</keyword>
<keyword evidence="3" id="KW-1185">Reference proteome</keyword>
<name>A0A1I4TBN3_9PROT</name>